<dbReference type="EMBL" id="RSFE01000010">
    <property type="protein sequence ID" value="RWU08857.1"/>
    <property type="molecule type" value="Genomic_DNA"/>
</dbReference>
<protein>
    <recommendedName>
        <fullName evidence="4">DUF3012 domain-containing protein</fullName>
    </recommendedName>
</protein>
<keyword evidence="3" id="KW-1185">Reference proteome</keyword>
<dbReference type="RefSeq" id="WP_128353045.1">
    <property type="nucleotide sequence ID" value="NZ_CAXBCQ010000010.1"/>
</dbReference>
<feature type="signal peptide" evidence="1">
    <location>
        <begin position="1"/>
        <end position="22"/>
    </location>
</feature>
<feature type="chain" id="PRO_5019262611" description="DUF3012 domain-containing protein" evidence="1">
    <location>
        <begin position="23"/>
        <end position="100"/>
    </location>
</feature>
<dbReference type="OrthoDB" id="5772064at2"/>
<organism evidence="2 3">
    <name type="scientific">Pseudidiomarina gelatinasegens</name>
    <dbReference type="NCBI Taxonomy" id="2487740"/>
    <lineage>
        <taxon>Bacteria</taxon>
        <taxon>Pseudomonadati</taxon>
        <taxon>Pseudomonadota</taxon>
        <taxon>Gammaproteobacteria</taxon>
        <taxon>Alteromonadales</taxon>
        <taxon>Idiomarinaceae</taxon>
        <taxon>Pseudidiomarina</taxon>
    </lineage>
</organism>
<accession>A0A443YXV8</accession>
<evidence type="ECO:0000313" key="2">
    <source>
        <dbReference type="EMBL" id="RWU08857.1"/>
    </source>
</evidence>
<keyword evidence="1" id="KW-0732">Signal</keyword>
<reference evidence="2 3" key="1">
    <citation type="submission" date="2018-12" db="EMBL/GenBank/DDBJ databases">
        <authorList>
            <person name="Li A."/>
            <person name="Zhang M."/>
            <person name="Zhu H."/>
        </authorList>
    </citation>
    <scope>NUCLEOTIDE SEQUENCE [LARGE SCALE GENOMIC DNA]</scope>
    <source>
        <strain evidence="2 3">R04H25</strain>
    </source>
</reference>
<name>A0A443YXV8_9GAMM</name>
<dbReference type="AlphaFoldDB" id="A0A443YXV8"/>
<dbReference type="Proteomes" id="UP000288789">
    <property type="component" value="Unassembled WGS sequence"/>
</dbReference>
<evidence type="ECO:0000313" key="3">
    <source>
        <dbReference type="Proteomes" id="UP000288789"/>
    </source>
</evidence>
<comment type="caution">
    <text evidence="2">The sequence shown here is derived from an EMBL/GenBank/DDBJ whole genome shotgun (WGS) entry which is preliminary data.</text>
</comment>
<proteinExistence type="predicted"/>
<evidence type="ECO:0008006" key="4">
    <source>
        <dbReference type="Google" id="ProtNLM"/>
    </source>
</evidence>
<evidence type="ECO:0000256" key="1">
    <source>
        <dbReference type="SAM" id="SignalP"/>
    </source>
</evidence>
<gene>
    <name evidence="2" type="ORF">EGC76_10955</name>
</gene>
<sequence length="100" mass="11097">MKLSVMSVLLIASIVLISAVSAAAWQNEPTKSLEECKAMMHNSEQPNAQTVCQAPEQSVTWTSWFSGKSRSTQFHFLDLFELLFGSAESKKRDYNQPIGG</sequence>